<dbReference type="AlphaFoldDB" id="A0A642C8W3"/>
<proteinExistence type="predicted"/>
<reference evidence="1 2" key="1">
    <citation type="journal article" date="2019" name="Nat. Med.">
        <title>A library of human gut bacterial isolates paired with longitudinal multiomics data enables mechanistic microbiome research.</title>
        <authorList>
            <person name="Poyet M."/>
            <person name="Groussin M."/>
            <person name="Gibbons S.M."/>
            <person name="Avila-Pacheco J."/>
            <person name="Jiang X."/>
            <person name="Kearney S.M."/>
            <person name="Perrotta A.R."/>
            <person name="Berdy B."/>
            <person name="Zhao S."/>
            <person name="Lieberman T.D."/>
            <person name="Swanson P.K."/>
            <person name="Smith M."/>
            <person name="Roesemann S."/>
            <person name="Alexander J.E."/>
            <person name="Rich S.A."/>
            <person name="Livny J."/>
            <person name="Vlamakis H."/>
            <person name="Clish C."/>
            <person name="Bullock K."/>
            <person name="Deik A."/>
            <person name="Scott J."/>
            <person name="Pierce K.A."/>
            <person name="Xavier R.J."/>
            <person name="Alm E.J."/>
        </authorList>
    </citation>
    <scope>NUCLEOTIDE SEQUENCE [LARGE SCALE GENOMIC DNA]</scope>
    <source>
        <strain evidence="1 2">BIOML-A14</strain>
    </source>
</reference>
<gene>
    <name evidence="1" type="ORF">F3B98_31085</name>
</gene>
<evidence type="ECO:0000313" key="2">
    <source>
        <dbReference type="Proteomes" id="UP000435985"/>
    </source>
</evidence>
<organism evidence="1 2">
    <name type="scientific">Bacteroides ovatus</name>
    <dbReference type="NCBI Taxonomy" id="28116"/>
    <lineage>
        <taxon>Bacteria</taxon>
        <taxon>Pseudomonadati</taxon>
        <taxon>Bacteroidota</taxon>
        <taxon>Bacteroidia</taxon>
        <taxon>Bacteroidales</taxon>
        <taxon>Bacteroidaceae</taxon>
        <taxon>Bacteroides</taxon>
    </lineage>
</organism>
<name>A0A642C8W3_BACOV</name>
<dbReference type="Proteomes" id="UP000435985">
    <property type="component" value="Unassembled WGS sequence"/>
</dbReference>
<dbReference type="InterPro" id="IPR032320">
    <property type="entry name" value="GH18_BT1044-like"/>
</dbReference>
<comment type="caution">
    <text evidence="1">The sequence shown here is derived from an EMBL/GenBank/DDBJ whole genome shotgun (WGS) entry which is preliminary data.</text>
</comment>
<feature type="non-terminal residue" evidence="1">
    <location>
        <position position="1"/>
    </location>
</feature>
<sequence>PYFDYFIIQAYKPGNDNNLDKRLIDGGVAGPGLVQTYGSVMSEEQITKMTIMTENFEAVDAAMDDGYPYTDRYGNSMKSLEGMARWQPKNGFRKGGVGSYHMEAEYPTNPEYKNLRKAIQIMNPSTKPLIKY</sequence>
<accession>A0A642C8W3</accession>
<dbReference type="Gene3D" id="3.20.20.80">
    <property type="entry name" value="Glycosidases"/>
    <property type="match status" value="1"/>
</dbReference>
<dbReference type="GO" id="GO:0016798">
    <property type="term" value="F:hydrolase activity, acting on glycosyl bonds"/>
    <property type="evidence" value="ECO:0007669"/>
    <property type="project" value="UniProtKB-KW"/>
</dbReference>
<keyword evidence="1" id="KW-0378">Hydrolase</keyword>
<dbReference type="Pfam" id="PF16141">
    <property type="entry name" value="GH18_BT1044-like"/>
    <property type="match status" value="1"/>
</dbReference>
<keyword evidence="1" id="KW-0326">Glycosidase</keyword>
<evidence type="ECO:0000313" key="1">
    <source>
        <dbReference type="EMBL" id="KAA4650626.1"/>
    </source>
</evidence>
<protein>
    <submittedName>
        <fullName evidence="1">Endoglycosidase</fullName>
    </submittedName>
</protein>
<dbReference type="EMBL" id="VWFO01000498">
    <property type="protein sequence ID" value="KAA4650626.1"/>
    <property type="molecule type" value="Genomic_DNA"/>
</dbReference>